<feature type="compositionally biased region" description="Basic and acidic residues" evidence="1">
    <location>
        <begin position="29"/>
        <end position="73"/>
    </location>
</feature>
<protein>
    <submittedName>
        <fullName evidence="2">Uncharacterized protein</fullName>
    </submittedName>
</protein>
<feature type="region of interest" description="Disordered" evidence="1">
    <location>
        <begin position="1"/>
        <end position="73"/>
    </location>
</feature>
<proteinExistence type="predicted"/>
<dbReference type="AlphaFoldDB" id="A0A6L3B6F1"/>
<comment type="caution">
    <text evidence="2">The sequence shown here is derived from an EMBL/GenBank/DDBJ whole genome shotgun (WGS) entry which is preliminary data.</text>
</comment>
<dbReference type="RefSeq" id="WP_149163272.1">
    <property type="nucleotide sequence ID" value="NZ_QOKV01000001.1"/>
</dbReference>
<dbReference type="EMBL" id="QOKV01000001">
    <property type="protein sequence ID" value="KAA0688615.1"/>
    <property type="molecule type" value="Genomic_DNA"/>
</dbReference>
<evidence type="ECO:0000313" key="3">
    <source>
        <dbReference type="Proteomes" id="UP000476837"/>
    </source>
</evidence>
<name>A0A6L3B6F1_AZOBR</name>
<accession>A0A6L3B6F1</accession>
<reference evidence="2 3" key="1">
    <citation type="submission" date="2018-07" db="EMBL/GenBank/DDBJ databases">
        <title>Genome sequence of Roseomonas fauriae ATCC 49958.</title>
        <authorList>
            <person name="Sant'Anna F.H."/>
            <person name="Baldani J.I."/>
            <person name="Zilli J.E."/>
            <person name="Reis V.M."/>
            <person name="Hartmann A."/>
            <person name="Cruz L."/>
            <person name="de Souza E.M."/>
            <person name="de Oliveira Pedrosa F."/>
            <person name="Passaglia L.M.P."/>
        </authorList>
    </citation>
    <scope>NUCLEOTIDE SEQUENCE [LARGE SCALE GENOMIC DNA]</scope>
    <source>
        <strain evidence="2 3">ATCC 49958</strain>
    </source>
</reference>
<feature type="compositionally biased region" description="Basic and acidic residues" evidence="1">
    <location>
        <begin position="1"/>
        <end position="18"/>
    </location>
</feature>
<dbReference type="Proteomes" id="UP000476837">
    <property type="component" value="Unassembled WGS sequence"/>
</dbReference>
<sequence length="73" mass="8082">MAGKHEQSPEHRKAHDLAEEAIETAAQGDTRKAKGLADEAKAIDPKIDREMARELEDDRRQAENYKGKAGEAP</sequence>
<organism evidence="2 3">
    <name type="scientific">Azospirillum brasilense</name>
    <dbReference type="NCBI Taxonomy" id="192"/>
    <lineage>
        <taxon>Bacteria</taxon>
        <taxon>Pseudomonadati</taxon>
        <taxon>Pseudomonadota</taxon>
        <taxon>Alphaproteobacteria</taxon>
        <taxon>Rhodospirillales</taxon>
        <taxon>Azospirillaceae</taxon>
        <taxon>Azospirillum</taxon>
    </lineage>
</organism>
<evidence type="ECO:0000256" key="1">
    <source>
        <dbReference type="SAM" id="MobiDB-lite"/>
    </source>
</evidence>
<evidence type="ECO:0000313" key="2">
    <source>
        <dbReference type="EMBL" id="KAA0688615.1"/>
    </source>
</evidence>
<gene>
    <name evidence="2" type="ORF">DS837_02525</name>
</gene>